<feature type="transmembrane region" description="Helical" evidence="2">
    <location>
        <begin position="104"/>
        <end position="131"/>
    </location>
</feature>
<keyword evidence="2" id="KW-1133">Transmembrane helix</keyword>
<sequence length="169" mass="18683">MPSFDLVTGVISFLPHHYYTVIAVGSRARSLIQRQTFCSIVPLSFEQSDIKRSIAVTAVCESNLLAYNLLIRLVLRGFSTLLYATMVTRPSSVGKLPFPTAYDVLLLFIVICFIGHNVNPVLCFFLSSVAISTGETVVRQRDSLDERARTSFGSNVPSATTQSRFGARR</sequence>
<dbReference type="Proteomes" id="UP000095287">
    <property type="component" value="Unplaced"/>
</dbReference>
<dbReference type="WBParaSite" id="L893_g2722.t1">
    <property type="protein sequence ID" value="L893_g2722.t1"/>
    <property type="gene ID" value="L893_g2722"/>
</dbReference>
<accession>A0A1I7ZKW9</accession>
<feature type="transmembrane region" description="Helical" evidence="2">
    <location>
        <begin position="6"/>
        <end position="25"/>
    </location>
</feature>
<keyword evidence="3" id="KW-1185">Reference proteome</keyword>
<dbReference type="AlphaFoldDB" id="A0A1I7ZKW9"/>
<keyword evidence="2" id="KW-0812">Transmembrane</keyword>
<keyword evidence="2" id="KW-0472">Membrane</keyword>
<reference evidence="4" key="1">
    <citation type="submission" date="2016-11" db="UniProtKB">
        <authorList>
            <consortium name="WormBaseParasite"/>
        </authorList>
    </citation>
    <scope>IDENTIFICATION</scope>
</reference>
<name>A0A1I7ZKW9_9BILA</name>
<feature type="region of interest" description="Disordered" evidence="1">
    <location>
        <begin position="150"/>
        <end position="169"/>
    </location>
</feature>
<feature type="transmembrane region" description="Helical" evidence="2">
    <location>
        <begin position="64"/>
        <end position="84"/>
    </location>
</feature>
<evidence type="ECO:0000256" key="1">
    <source>
        <dbReference type="SAM" id="MobiDB-lite"/>
    </source>
</evidence>
<evidence type="ECO:0000256" key="2">
    <source>
        <dbReference type="SAM" id="Phobius"/>
    </source>
</evidence>
<proteinExistence type="predicted"/>
<feature type="compositionally biased region" description="Polar residues" evidence="1">
    <location>
        <begin position="151"/>
        <end position="169"/>
    </location>
</feature>
<organism evidence="3 4">
    <name type="scientific">Steinernema glaseri</name>
    <dbReference type="NCBI Taxonomy" id="37863"/>
    <lineage>
        <taxon>Eukaryota</taxon>
        <taxon>Metazoa</taxon>
        <taxon>Ecdysozoa</taxon>
        <taxon>Nematoda</taxon>
        <taxon>Chromadorea</taxon>
        <taxon>Rhabditida</taxon>
        <taxon>Tylenchina</taxon>
        <taxon>Panagrolaimomorpha</taxon>
        <taxon>Strongyloidoidea</taxon>
        <taxon>Steinernematidae</taxon>
        <taxon>Steinernema</taxon>
    </lineage>
</organism>
<evidence type="ECO:0000313" key="3">
    <source>
        <dbReference type="Proteomes" id="UP000095287"/>
    </source>
</evidence>
<evidence type="ECO:0000313" key="4">
    <source>
        <dbReference type="WBParaSite" id="L893_g2722.t1"/>
    </source>
</evidence>
<protein>
    <submittedName>
        <fullName evidence="4">G_PROTEIN_RECEP_F1_2 domain-containing protein</fullName>
    </submittedName>
</protein>